<organism evidence="3">
    <name type="scientific">Camponotus floridanus</name>
    <name type="common">Florida carpenter ant</name>
    <dbReference type="NCBI Taxonomy" id="104421"/>
    <lineage>
        <taxon>Eukaryota</taxon>
        <taxon>Metazoa</taxon>
        <taxon>Ecdysozoa</taxon>
        <taxon>Arthropoda</taxon>
        <taxon>Hexapoda</taxon>
        <taxon>Insecta</taxon>
        <taxon>Pterygota</taxon>
        <taxon>Neoptera</taxon>
        <taxon>Endopterygota</taxon>
        <taxon>Hymenoptera</taxon>
        <taxon>Apocrita</taxon>
        <taxon>Aculeata</taxon>
        <taxon>Formicoidea</taxon>
        <taxon>Formicidae</taxon>
        <taxon>Formicinae</taxon>
        <taxon>Camponotus</taxon>
    </lineage>
</organism>
<reference evidence="2 3" key="1">
    <citation type="journal article" date="2010" name="Science">
        <title>Genomic comparison of the ants Camponotus floridanus and Harpegnathos saltator.</title>
        <authorList>
            <person name="Bonasio R."/>
            <person name="Zhang G."/>
            <person name="Ye C."/>
            <person name="Mutti N.S."/>
            <person name="Fang X."/>
            <person name="Qin N."/>
            <person name="Donahue G."/>
            <person name="Yang P."/>
            <person name="Li Q."/>
            <person name="Li C."/>
            <person name="Zhang P."/>
            <person name="Huang Z."/>
            <person name="Berger S.L."/>
            <person name="Reinberg D."/>
            <person name="Wang J."/>
            <person name="Liebig J."/>
        </authorList>
    </citation>
    <scope>NUCLEOTIDE SEQUENCE [LARGE SCALE GENOMIC DNA]</scope>
    <source>
        <strain evidence="3">C129</strain>
    </source>
</reference>
<dbReference type="InParanoid" id="E2AJQ4"/>
<proteinExistence type="predicted"/>
<evidence type="ECO:0000313" key="2">
    <source>
        <dbReference type="EMBL" id="EFN66338.1"/>
    </source>
</evidence>
<evidence type="ECO:0000256" key="1">
    <source>
        <dbReference type="SAM" id="MobiDB-lite"/>
    </source>
</evidence>
<protein>
    <submittedName>
        <fullName evidence="2">Uncharacterized protein</fullName>
    </submittedName>
</protein>
<keyword evidence="3" id="KW-1185">Reference proteome</keyword>
<dbReference type="Proteomes" id="UP000000311">
    <property type="component" value="Unassembled WGS sequence"/>
</dbReference>
<feature type="region of interest" description="Disordered" evidence="1">
    <location>
        <begin position="30"/>
        <end position="53"/>
    </location>
</feature>
<accession>E2AJQ4</accession>
<gene>
    <name evidence="2" type="ORF">EAG_07082</name>
</gene>
<dbReference type="AlphaFoldDB" id="E2AJQ4"/>
<name>E2AJQ4_CAMFO</name>
<sequence>MSVVCLDIHVLAANGNITSDERTNEFPHIALSRSAPPNGHFSQTGLGKPPSRRTRFLEEKPIPSTFKDGDDTRRSRLRCTRLLAINRITQPSLVSSSILQRKRVTQNEIGNRAFDPLVLEENRSPSTAT</sequence>
<evidence type="ECO:0000313" key="3">
    <source>
        <dbReference type="Proteomes" id="UP000000311"/>
    </source>
</evidence>
<dbReference type="EMBL" id="GL440062">
    <property type="protein sequence ID" value="EFN66338.1"/>
    <property type="molecule type" value="Genomic_DNA"/>
</dbReference>